<keyword evidence="2" id="KW-1185">Reference proteome</keyword>
<name>A0A5K7SF80_9BACT</name>
<evidence type="ECO:0000313" key="1">
    <source>
        <dbReference type="EMBL" id="BBE20119.1"/>
    </source>
</evidence>
<dbReference type="KEGG" id="anf:AQPE_4310"/>
<proteinExistence type="predicted"/>
<dbReference type="RefSeq" id="WP_318348295.1">
    <property type="nucleotide sequence ID" value="NZ_AP018694.1"/>
</dbReference>
<reference evidence="1" key="1">
    <citation type="journal article" date="2020" name="Int. J. Syst. Evol. Microbiol.">
        <title>Aquipluma nitroreducens gen. nov. sp. nov., a novel facultatively anaerobic bacterium isolated from a freshwater lake.</title>
        <authorList>
            <person name="Watanabe M."/>
            <person name="Kojima H."/>
            <person name="Fukui M."/>
        </authorList>
    </citation>
    <scope>NUCLEOTIDE SEQUENCE</scope>
    <source>
        <strain evidence="1">MeG22</strain>
    </source>
</reference>
<dbReference type="Proteomes" id="UP001193389">
    <property type="component" value="Chromosome"/>
</dbReference>
<dbReference type="AlphaFoldDB" id="A0A5K7SF80"/>
<protein>
    <recommendedName>
        <fullName evidence="3">Outer membrane protein beta-barrel domain-containing protein</fullName>
    </recommendedName>
</protein>
<organism evidence="1 2">
    <name type="scientific">Aquipluma nitroreducens</name>
    <dbReference type="NCBI Taxonomy" id="2010828"/>
    <lineage>
        <taxon>Bacteria</taxon>
        <taxon>Pseudomonadati</taxon>
        <taxon>Bacteroidota</taxon>
        <taxon>Bacteroidia</taxon>
        <taxon>Marinilabiliales</taxon>
        <taxon>Prolixibacteraceae</taxon>
        <taxon>Aquipluma</taxon>
    </lineage>
</organism>
<evidence type="ECO:0008006" key="3">
    <source>
        <dbReference type="Google" id="ProtNLM"/>
    </source>
</evidence>
<evidence type="ECO:0000313" key="2">
    <source>
        <dbReference type="Proteomes" id="UP001193389"/>
    </source>
</evidence>
<dbReference type="EMBL" id="AP018694">
    <property type="protein sequence ID" value="BBE20119.1"/>
    <property type="molecule type" value="Genomic_DNA"/>
</dbReference>
<accession>A0A5K7SF80</accession>
<sequence>MKAISIRLFLLLVFAFVSGNIFGSGNKDSKLTKKIFAPDYLNFQYAGNLGLGSVGIGYISVNNKSTLGFSYGYLPESINKVEVHTLSLKRVFHISKHRFSKNLLGTSYMGTNIILSKTKNTYIKFPNHFPSKYYFTNAVHFAPFIGAKFDNILTNKKKLFRYPYIEIGTIDYYLFNLIKYKQLDFVDCLNVSMGVSFCLNKK</sequence>
<gene>
    <name evidence="1" type="ORF">AQPE_4310</name>
</gene>